<proteinExistence type="predicted"/>
<dbReference type="EMBL" id="JARFVA010000003">
    <property type="protein sequence ID" value="MDF0707759.1"/>
    <property type="molecule type" value="Genomic_DNA"/>
</dbReference>
<keyword evidence="1" id="KW-1133">Transmembrane helix</keyword>
<dbReference type="RefSeq" id="WP_275649718.1">
    <property type="nucleotide sequence ID" value="NZ_JARFVA010000003.1"/>
</dbReference>
<protein>
    <submittedName>
        <fullName evidence="2">Uncharacterized protein</fullName>
    </submittedName>
</protein>
<dbReference type="Pfam" id="PF20503">
    <property type="entry name" value="DUF6730"/>
    <property type="match status" value="1"/>
</dbReference>
<gene>
    <name evidence="2" type="ORF">PY091_11070</name>
</gene>
<keyword evidence="1" id="KW-0812">Transmembrane</keyword>
<dbReference type="Proteomes" id="UP001217083">
    <property type="component" value="Unassembled WGS sequence"/>
</dbReference>
<organism evidence="2 3">
    <name type="scientific">Flagellimonas okinawensis</name>
    <dbReference type="NCBI Taxonomy" id="3031324"/>
    <lineage>
        <taxon>Bacteria</taxon>
        <taxon>Pseudomonadati</taxon>
        <taxon>Bacteroidota</taxon>
        <taxon>Flavobacteriia</taxon>
        <taxon>Flavobacteriales</taxon>
        <taxon>Flavobacteriaceae</taxon>
        <taxon>Flagellimonas</taxon>
    </lineage>
</organism>
<name>A0ABT5XPD7_9FLAO</name>
<keyword evidence="3" id="KW-1185">Reference proteome</keyword>
<dbReference type="InterPro" id="IPR046617">
    <property type="entry name" value="DUF6730"/>
</dbReference>
<accession>A0ABT5XPD7</accession>
<feature type="transmembrane region" description="Helical" evidence="1">
    <location>
        <begin position="82"/>
        <end position="103"/>
    </location>
</feature>
<comment type="caution">
    <text evidence="2">The sequence shown here is derived from an EMBL/GenBank/DDBJ whole genome shotgun (WGS) entry which is preliminary data.</text>
</comment>
<evidence type="ECO:0000313" key="2">
    <source>
        <dbReference type="EMBL" id="MDF0707759.1"/>
    </source>
</evidence>
<sequence>MAKLDEIAELLTEEIHDFKKSVTHLERVHEQIKKLQLRPDTTEINTLLKEYGNRQVRTMDEQHKQAQAILGKVEQSLLLPNWAVKLAWGLLVCILLMLGFSIYRVSGTSKMEEAAFIKGRESAMEHFGAFLEASPQANEHYQKWLEDNSKK</sequence>
<evidence type="ECO:0000313" key="3">
    <source>
        <dbReference type="Proteomes" id="UP001217083"/>
    </source>
</evidence>
<reference evidence="2 3" key="1">
    <citation type="submission" date="2023-03" db="EMBL/GenBank/DDBJ databases">
        <title>Muricauda XX sp. nov. and Muricauda XXX sp. nov., two novel species isolated from Okinawa Trough.</title>
        <authorList>
            <person name="Cao W."/>
            <person name="Deng X."/>
        </authorList>
    </citation>
    <scope>NUCLEOTIDE SEQUENCE [LARGE SCALE GENOMIC DNA]</scope>
    <source>
        <strain evidence="2 3">81s02</strain>
    </source>
</reference>
<evidence type="ECO:0000256" key="1">
    <source>
        <dbReference type="SAM" id="Phobius"/>
    </source>
</evidence>
<keyword evidence="1" id="KW-0472">Membrane</keyword>